<feature type="compositionally biased region" description="Polar residues" evidence="1">
    <location>
        <begin position="265"/>
        <end position="293"/>
    </location>
</feature>
<evidence type="ECO:0000313" key="3">
    <source>
        <dbReference type="EMBL" id="KAL0871328.1"/>
    </source>
</evidence>
<evidence type="ECO:0000256" key="1">
    <source>
        <dbReference type="SAM" id="MobiDB-lite"/>
    </source>
</evidence>
<dbReference type="EMBL" id="JBEUOH010000017">
    <property type="protein sequence ID" value="KAL0871328.1"/>
    <property type="molecule type" value="Genomic_DNA"/>
</dbReference>
<dbReference type="InterPro" id="IPR018379">
    <property type="entry name" value="BEN_domain"/>
</dbReference>
<feature type="region of interest" description="Disordered" evidence="1">
    <location>
        <begin position="265"/>
        <end position="365"/>
    </location>
</feature>
<feature type="compositionally biased region" description="Low complexity" evidence="1">
    <location>
        <begin position="323"/>
        <end position="364"/>
    </location>
</feature>
<feature type="compositionally biased region" description="Polar residues" evidence="1">
    <location>
        <begin position="705"/>
        <end position="714"/>
    </location>
</feature>
<feature type="domain" description="BEN" evidence="2">
    <location>
        <begin position="591"/>
        <end position="687"/>
    </location>
</feature>
<dbReference type="PROSITE" id="PS51457">
    <property type="entry name" value="BEN"/>
    <property type="match status" value="1"/>
</dbReference>
<feature type="region of interest" description="Disordered" evidence="1">
    <location>
        <begin position="690"/>
        <end position="714"/>
    </location>
</feature>
<feature type="compositionally biased region" description="Acidic residues" evidence="1">
    <location>
        <begin position="117"/>
        <end position="127"/>
    </location>
</feature>
<keyword evidence="4" id="KW-1185">Reference proteome</keyword>
<reference evidence="3 4" key="1">
    <citation type="submission" date="2024-06" db="EMBL/GenBank/DDBJ databases">
        <title>A chromosome-level genome assembly of beet webworm, Loxostege sticticalis.</title>
        <authorList>
            <person name="Zhang Y."/>
        </authorList>
    </citation>
    <scope>NUCLEOTIDE SEQUENCE [LARGE SCALE GENOMIC DNA]</scope>
    <source>
        <strain evidence="3">AQ026</strain>
        <tissue evidence="3">Whole body</tissue>
    </source>
</reference>
<gene>
    <name evidence="3" type="ORF">ABMA27_005070</name>
</gene>
<dbReference type="SMART" id="SM01025">
    <property type="entry name" value="BEN"/>
    <property type="match status" value="1"/>
</dbReference>
<sequence length="714" mass="80051">MTAPVFNENDWCLVEWTDFTRTVVHSSEVVDLEGQISGSTVFIKNGDDLLRSSLVERNTDRKHLESQISAKAKGRPKRNTKAPAIVDIVDEVDEADENADPYDFEPSATDWAPSDENLSDSEFEVEDDSKRRKISLSNTNCRKRQCKSTKNALPSSSTPNINVLTPSNKPNNVLTPSNTNQANTGGRRNARKQAAPKQFISPPKEEPIYVPLPRKQIITANGRRIHILPNSTRPVVPNNTKQGTPNGTNKIAPIFTKQNAPNCTKQIAPNGRNKNNQALPNENKQVPTNGRNNNLRKRKYPATKKNAAKQNTPKANIRTPNVTKTNRPTPKANKTNTPTQNVNETITATPNANKTNTPKDTATTSKAIKDEQNGTIKPAEENIPVQKPETNNDMPNTLDKPTETEPENAGPMAENQNAANENVTENRGNVLDTDKNESAKVKKQPEMINIIIDVKTYSKFRRAFRKIHNTYDKALKSIPMKKEKKSKLRKLKQFYKAKRVVANNNKKTVSVIKKKKEIPKQKKVAKAINVSPNVSTEDVPAENYSDDNEINENVDDFDRSDDNILISNKFENINTAKAEAKDKDEKLVAIGSGKTLIPKDKFRKIKWNSYTVATRGLLLAAFPRRVLATHSMTGKRSPAFLNKPAKMCLDPKKVADIIIEVMDRFKIRENLIRSVITTKCADESKMFKMRMQKKEREAKAKEQQNTKNKPTVAA</sequence>
<dbReference type="Pfam" id="PF10523">
    <property type="entry name" value="BEN"/>
    <property type="match status" value="1"/>
</dbReference>
<evidence type="ECO:0000313" key="4">
    <source>
        <dbReference type="Proteomes" id="UP001549920"/>
    </source>
</evidence>
<feature type="compositionally biased region" description="Polar residues" evidence="1">
    <location>
        <begin position="414"/>
        <end position="427"/>
    </location>
</feature>
<dbReference type="Proteomes" id="UP001549920">
    <property type="component" value="Unassembled WGS sequence"/>
</dbReference>
<feature type="compositionally biased region" description="Polar residues" evidence="1">
    <location>
        <begin position="308"/>
        <end position="322"/>
    </location>
</feature>
<accession>A0ABR3HLQ1</accession>
<feature type="compositionally biased region" description="Basic and acidic residues" evidence="1">
    <location>
        <begin position="690"/>
        <end position="704"/>
    </location>
</feature>
<feature type="region of interest" description="Disordered" evidence="1">
    <location>
        <begin position="98"/>
        <end position="198"/>
    </location>
</feature>
<feature type="compositionally biased region" description="Polar residues" evidence="1">
    <location>
        <begin position="148"/>
        <end position="186"/>
    </location>
</feature>
<name>A0ABR3HLQ1_LOXSC</name>
<evidence type="ECO:0000259" key="2">
    <source>
        <dbReference type="PROSITE" id="PS51457"/>
    </source>
</evidence>
<organism evidence="3 4">
    <name type="scientific">Loxostege sticticalis</name>
    <name type="common">Beet webworm moth</name>
    <dbReference type="NCBI Taxonomy" id="481309"/>
    <lineage>
        <taxon>Eukaryota</taxon>
        <taxon>Metazoa</taxon>
        <taxon>Ecdysozoa</taxon>
        <taxon>Arthropoda</taxon>
        <taxon>Hexapoda</taxon>
        <taxon>Insecta</taxon>
        <taxon>Pterygota</taxon>
        <taxon>Neoptera</taxon>
        <taxon>Endopterygota</taxon>
        <taxon>Lepidoptera</taxon>
        <taxon>Glossata</taxon>
        <taxon>Ditrysia</taxon>
        <taxon>Pyraloidea</taxon>
        <taxon>Crambidae</taxon>
        <taxon>Pyraustinae</taxon>
        <taxon>Loxostege</taxon>
    </lineage>
</organism>
<feature type="region of interest" description="Disordered" evidence="1">
    <location>
        <begin position="61"/>
        <end position="81"/>
    </location>
</feature>
<dbReference type="Gene3D" id="1.10.10.2590">
    <property type="entry name" value="BEN domain"/>
    <property type="match status" value="1"/>
</dbReference>
<comment type="caution">
    <text evidence="3">The sequence shown here is derived from an EMBL/GenBank/DDBJ whole genome shotgun (WGS) entry which is preliminary data.</text>
</comment>
<proteinExistence type="predicted"/>
<protein>
    <recommendedName>
        <fullName evidence="2">BEN domain-containing protein</fullName>
    </recommendedName>
</protein>
<feature type="region of interest" description="Disordered" evidence="1">
    <location>
        <begin position="385"/>
        <end position="440"/>
    </location>
</feature>